<evidence type="ECO:0000313" key="3">
    <source>
        <dbReference type="EMBL" id="MBB4285356.1"/>
    </source>
</evidence>
<dbReference type="EMBL" id="JACIGI010000006">
    <property type="protein sequence ID" value="MBB4285356.1"/>
    <property type="molecule type" value="Genomic_DNA"/>
</dbReference>
<feature type="transmembrane region" description="Helical" evidence="1">
    <location>
        <begin position="43"/>
        <end position="61"/>
    </location>
</feature>
<sequence>MPAAPALRSRAAPPSGVVVAVSTLVGGLAAGMVGAVALWPAQWGLGLAAAGLLALMAWTFLRAPVGYTLDGGSLTIHLRRGRKTLGAVACCAPVEAPLAKAVRLWGNGGLFGFTGLYWSKRLGRYHAWLTDPRRAVRVEMTDGRRVVISPADPTACTAARPAG</sequence>
<name>A0A7W6RYE2_9PROT</name>
<keyword evidence="4" id="KW-1185">Reference proteome</keyword>
<accession>A0A7W6RYE2</accession>
<evidence type="ECO:0000259" key="2">
    <source>
        <dbReference type="Pfam" id="PF10882"/>
    </source>
</evidence>
<organism evidence="3 4">
    <name type="scientific">Roseospira goensis</name>
    <dbReference type="NCBI Taxonomy" id="391922"/>
    <lineage>
        <taxon>Bacteria</taxon>
        <taxon>Pseudomonadati</taxon>
        <taxon>Pseudomonadota</taxon>
        <taxon>Alphaproteobacteria</taxon>
        <taxon>Rhodospirillales</taxon>
        <taxon>Rhodospirillaceae</taxon>
        <taxon>Roseospira</taxon>
    </lineage>
</organism>
<dbReference type="Pfam" id="PF10882">
    <property type="entry name" value="bPH_5"/>
    <property type="match status" value="1"/>
</dbReference>
<dbReference type="AlphaFoldDB" id="A0A7W6RYE2"/>
<reference evidence="3 4" key="1">
    <citation type="submission" date="2020-08" db="EMBL/GenBank/DDBJ databases">
        <title>Genome sequencing of Purple Non-Sulfur Bacteria from various extreme environments.</title>
        <authorList>
            <person name="Mayer M."/>
        </authorList>
    </citation>
    <scope>NUCLEOTIDE SEQUENCE [LARGE SCALE GENOMIC DNA]</scope>
    <source>
        <strain evidence="3 4">JA135</strain>
    </source>
</reference>
<feature type="domain" description="Bacterial Pleckstrin homology" evidence="2">
    <location>
        <begin position="67"/>
        <end position="155"/>
    </location>
</feature>
<keyword evidence="1" id="KW-1133">Transmembrane helix</keyword>
<gene>
    <name evidence="3" type="ORF">GGD88_001073</name>
</gene>
<keyword evidence="1" id="KW-0812">Transmembrane</keyword>
<evidence type="ECO:0000313" key="4">
    <source>
        <dbReference type="Proteomes" id="UP000555728"/>
    </source>
</evidence>
<evidence type="ECO:0000256" key="1">
    <source>
        <dbReference type="SAM" id="Phobius"/>
    </source>
</evidence>
<feature type="transmembrane region" description="Helical" evidence="1">
    <location>
        <begin position="17"/>
        <end position="37"/>
    </location>
</feature>
<comment type="caution">
    <text evidence="3">The sequence shown here is derived from an EMBL/GenBank/DDBJ whole genome shotgun (WGS) entry which is preliminary data.</text>
</comment>
<keyword evidence="1" id="KW-0472">Membrane</keyword>
<protein>
    <recommendedName>
        <fullName evidence="2">Bacterial Pleckstrin homology domain-containing protein</fullName>
    </recommendedName>
</protein>
<dbReference type="Proteomes" id="UP000555728">
    <property type="component" value="Unassembled WGS sequence"/>
</dbReference>
<dbReference type="RefSeq" id="WP_184432463.1">
    <property type="nucleotide sequence ID" value="NZ_JACIGI010000006.1"/>
</dbReference>
<proteinExistence type="predicted"/>
<dbReference type="InterPro" id="IPR027783">
    <property type="entry name" value="Bacterial_PH-related"/>
</dbReference>